<gene>
    <name evidence="3" type="ORF">AX774_g622</name>
</gene>
<feature type="compositionally biased region" description="Basic and acidic residues" evidence="1">
    <location>
        <begin position="162"/>
        <end position="180"/>
    </location>
</feature>
<protein>
    <submittedName>
        <fullName evidence="3">Nucleoporin nup61</fullName>
    </submittedName>
</protein>
<feature type="compositionally biased region" description="Low complexity" evidence="1">
    <location>
        <begin position="307"/>
        <end position="321"/>
    </location>
</feature>
<feature type="compositionally biased region" description="Polar residues" evidence="1">
    <location>
        <begin position="400"/>
        <end position="417"/>
    </location>
</feature>
<dbReference type="Pfam" id="PF00638">
    <property type="entry name" value="Ran_BP1"/>
    <property type="match status" value="1"/>
</dbReference>
<keyword evidence="4" id="KW-1185">Reference proteome</keyword>
<dbReference type="EMBL" id="LSSK01000042">
    <property type="protein sequence ID" value="OMH85814.1"/>
    <property type="molecule type" value="Genomic_DNA"/>
</dbReference>
<evidence type="ECO:0000256" key="1">
    <source>
        <dbReference type="SAM" id="MobiDB-lite"/>
    </source>
</evidence>
<dbReference type="Proteomes" id="UP000188320">
    <property type="component" value="Unassembled WGS sequence"/>
</dbReference>
<feature type="domain" description="RanBD1" evidence="2">
    <location>
        <begin position="624"/>
        <end position="742"/>
    </location>
</feature>
<organism evidence="3 4">
    <name type="scientific">Zancudomyces culisetae</name>
    <name type="common">Gut fungus</name>
    <name type="synonym">Smittium culisetae</name>
    <dbReference type="NCBI Taxonomy" id="1213189"/>
    <lineage>
        <taxon>Eukaryota</taxon>
        <taxon>Fungi</taxon>
        <taxon>Fungi incertae sedis</taxon>
        <taxon>Zoopagomycota</taxon>
        <taxon>Kickxellomycotina</taxon>
        <taxon>Harpellomycetes</taxon>
        <taxon>Harpellales</taxon>
        <taxon>Legeriomycetaceae</taxon>
        <taxon>Zancudomyces</taxon>
    </lineage>
</organism>
<dbReference type="AlphaFoldDB" id="A0A1R1PXV3"/>
<feature type="compositionally biased region" description="Low complexity" evidence="1">
    <location>
        <begin position="252"/>
        <end position="266"/>
    </location>
</feature>
<dbReference type="PANTHER" id="PTHR38697">
    <property type="entry name" value="NUCLEAR PORE COMPLEX PROTEIN SIMILAR TO S. CEREVISIAE NUP2 (EUROFUNG)"/>
    <property type="match status" value="1"/>
</dbReference>
<dbReference type="InterPro" id="IPR011993">
    <property type="entry name" value="PH-like_dom_sf"/>
</dbReference>
<feature type="compositionally biased region" description="Low complexity" evidence="1">
    <location>
        <begin position="379"/>
        <end position="393"/>
    </location>
</feature>
<dbReference type="PROSITE" id="PS50196">
    <property type="entry name" value="RANBD1"/>
    <property type="match status" value="1"/>
</dbReference>
<proteinExistence type="predicted"/>
<dbReference type="Gene3D" id="2.30.29.30">
    <property type="entry name" value="Pleckstrin-homology domain (PH domain)/Phosphotyrosine-binding domain (PTB)"/>
    <property type="match status" value="1"/>
</dbReference>
<evidence type="ECO:0000313" key="4">
    <source>
        <dbReference type="Proteomes" id="UP000188320"/>
    </source>
</evidence>
<dbReference type="PANTHER" id="PTHR38697:SF1">
    <property type="entry name" value="NUCLEAR PORE COMPLEX PROTEIN SIMILAR TO S. CEREVISIAE NUP2 (EUROFUNG)"/>
    <property type="match status" value="1"/>
</dbReference>
<feature type="compositionally biased region" description="Acidic residues" evidence="1">
    <location>
        <begin position="116"/>
        <end position="142"/>
    </location>
</feature>
<feature type="region of interest" description="Disordered" evidence="1">
    <location>
        <begin position="243"/>
        <end position="417"/>
    </location>
</feature>
<sequence>MLKILAIGLKKAEDKITSLFGSVAKEATVKQNSGVEIGGGVFGTSASKPQLFGFTSGGGTGGIFGTKIDKATKDKEEEELEGLAIEQEMGKKEEADEEADGGEGEGYQSMEGKEYSDDEGEEGEEEEESEEEEGFILDEDTGCSEGAADEDKGAGMGATKQAGEKGMRAEKDTNAKKSGADEQQAEGHVGKIKEYFINLMGLNLSFSRALQQALDNDPLKDISSLFDQYKEYMKQLDSKYPEIKKGTKSEQAVASQSSLPSSSVAPSVPPTVPTKEAVVGKTDSSQQGFGLGTRTEEKGSVLKTNFSSGLGSSTGMLSNSLFGPAKTLTPTTTQPQSQPQSQSQPQESASTNSIFGFKPKTVPSTNSTSLFVPPNPVQATETATKTSATTVNASEPKSLFGSNIPSTTQPKSLFGTNTTTATEGKSLFSSNVGSTTTTNTTTTSIFGANKPTTAPTATPTLSETKPTSLFGSFGSVQKPDQPAASFAASANTTENKPVFGFGSATSSAASEPRPLFGGAKPFGSDVKPLFNTSSTSTSSAVPPSKFSFGGGFTSSASTLPSQPSLFGGAQLPQHSSLVMPQSTAPTAKKQEDQQGDDEEDDPEKKQEKEYNAKMQELASVPGVGEENEDQLFNNRVKLYKFNTDTKAFVDLGIGYFRINVNKSDKKKARLLCRQEGSNKVTMNASVYKKMSAEHKAGTKDTSIVVLSQEDKEPKLAKFTVRTKTVELADELYRTIIDLRDSL</sequence>
<evidence type="ECO:0000313" key="3">
    <source>
        <dbReference type="EMBL" id="OMH85814.1"/>
    </source>
</evidence>
<name>A0A1R1PXV3_ZANCU</name>
<feature type="compositionally biased region" description="Low complexity" evidence="1">
    <location>
        <begin position="329"/>
        <end position="346"/>
    </location>
</feature>
<feature type="region of interest" description="Disordered" evidence="1">
    <location>
        <begin position="442"/>
        <end position="465"/>
    </location>
</feature>
<dbReference type="OrthoDB" id="185618at2759"/>
<evidence type="ECO:0000259" key="2">
    <source>
        <dbReference type="PROSITE" id="PS50196"/>
    </source>
</evidence>
<dbReference type="CDD" id="cd00835">
    <property type="entry name" value="RanBD_family"/>
    <property type="match status" value="1"/>
</dbReference>
<dbReference type="SMART" id="SM00160">
    <property type="entry name" value="RanBD"/>
    <property type="match status" value="1"/>
</dbReference>
<dbReference type="SUPFAM" id="SSF50729">
    <property type="entry name" value="PH domain-like"/>
    <property type="match status" value="1"/>
</dbReference>
<dbReference type="InterPro" id="IPR053074">
    <property type="entry name" value="NPC_Nucleoporin"/>
</dbReference>
<comment type="caution">
    <text evidence="3">The sequence shown here is derived from an EMBL/GenBank/DDBJ whole genome shotgun (WGS) entry which is preliminary data.</text>
</comment>
<reference evidence="4" key="1">
    <citation type="submission" date="2017-01" db="EMBL/GenBank/DDBJ databases">
        <authorList>
            <person name="Wang Y."/>
            <person name="White M."/>
            <person name="Kvist S."/>
            <person name="Moncalvo J.-M."/>
        </authorList>
    </citation>
    <scope>NUCLEOTIDE SEQUENCE [LARGE SCALE GENOMIC DNA]</scope>
    <source>
        <strain evidence="4">COL-18-3</strain>
    </source>
</reference>
<dbReference type="InterPro" id="IPR000156">
    <property type="entry name" value="Ran_bind_dom"/>
</dbReference>
<feature type="region of interest" description="Disordered" evidence="1">
    <location>
        <begin position="70"/>
        <end position="187"/>
    </location>
</feature>
<feature type="region of interest" description="Disordered" evidence="1">
    <location>
        <begin position="578"/>
        <end position="607"/>
    </location>
</feature>
<feature type="compositionally biased region" description="Low complexity" evidence="1">
    <location>
        <begin position="451"/>
        <end position="460"/>
    </location>
</feature>
<accession>A0A1R1PXV3</accession>